<dbReference type="PANTHER" id="PTHR34298">
    <property type="entry name" value="SEGREGATION AND CONDENSATION PROTEIN B"/>
    <property type="match status" value="1"/>
</dbReference>
<feature type="region of interest" description="Disordered" evidence="5">
    <location>
        <begin position="200"/>
        <end position="224"/>
    </location>
</feature>
<evidence type="ECO:0000256" key="3">
    <source>
        <dbReference type="ARBA" id="ARBA00022829"/>
    </source>
</evidence>
<protein>
    <submittedName>
        <fullName evidence="6">Condensin subunit ScpB</fullName>
    </submittedName>
</protein>
<accession>Q3AT61</accession>
<organism evidence="6">
    <name type="scientific">Chlorobium chlorochromatii (strain CaD3)</name>
    <dbReference type="NCBI Taxonomy" id="340177"/>
    <lineage>
        <taxon>Bacteria</taxon>
        <taxon>Pseudomonadati</taxon>
        <taxon>Chlorobiota</taxon>
        <taxon>Chlorobiia</taxon>
        <taxon>Chlorobiales</taxon>
        <taxon>Chlorobiaceae</taxon>
        <taxon>Chlorobium/Pelodictyon group</taxon>
        <taxon>Chlorobium</taxon>
    </lineage>
</organism>
<dbReference type="GO" id="GO:0051304">
    <property type="term" value="P:chromosome separation"/>
    <property type="evidence" value="ECO:0007669"/>
    <property type="project" value="InterPro"/>
</dbReference>
<dbReference type="PIRSF" id="PIRSF019345">
    <property type="entry name" value="ScpB"/>
    <property type="match status" value="1"/>
</dbReference>
<evidence type="ECO:0000256" key="1">
    <source>
        <dbReference type="ARBA" id="ARBA00022490"/>
    </source>
</evidence>
<dbReference type="GO" id="GO:0051301">
    <property type="term" value="P:cell division"/>
    <property type="evidence" value="ECO:0007669"/>
    <property type="project" value="UniProtKB-KW"/>
</dbReference>
<dbReference type="Gene3D" id="1.10.10.10">
    <property type="entry name" value="Winged helix-like DNA-binding domain superfamily/Winged helix DNA-binding domain"/>
    <property type="match status" value="2"/>
</dbReference>
<dbReference type="SUPFAM" id="SSF46785">
    <property type="entry name" value="Winged helix' DNA-binding domain"/>
    <property type="match status" value="2"/>
</dbReference>
<dbReference type="InterPro" id="IPR005234">
    <property type="entry name" value="ScpB_csome_segregation"/>
</dbReference>
<sequence>MRKMAQQPSSRSFALPPPDGRVAMAVVQQQIEAIVFAANEVVTIATIRQVTGLLLRPAEIKNMVERLNEEYEATGRTFRIHAIAGGYRMLTCPEFSDLLRPLNAPKTRRAFSRSLLEVLAVIAYNQPVTRADIQQVRGVSPDYAVERLLHHGLIEVRGRADAPGRPLQYGTTAAFLDMFHLSSLTDLPKLREIREILQEQEEERELQPSNKSNNPLNVYEAGKE</sequence>
<keyword evidence="3" id="KW-0159">Chromosome partition</keyword>
<dbReference type="STRING" id="340177.Cag_0541"/>
<reference evidence="6" key="1">
    <citation type="submission" date="2005-08" db="EMBL/GenBank/DDBJ databases">
        <title>Complete sequence of Chlorobium chlorochromatii CaD3.</title>
        <authorList>
            <person name="Copeland A."/>
            <person name="Lucas S."/>
            <person name="Lapidus A."/>
            <person name="Barry K."/>
            <person name="Detter J.C."/>
            <person name="Glavina T."/>
            <person name="Hammon N."/>
            <person name="Israni S."/>
            <person name="Pitluck S."/>
            <person name="Bryant D."/>
            <person name="Schmutz J."/>
            <person name="Larimer F."/>
            <person name="Land M."/>
            <person name="Kyrpides N."/>
            <person name="Ivanova N."/>
            <person name="Richardson P."/>
        </authorList>
    </citation>
    <scope>NUCLEOTIDE SEQUENCE [LARGE SCALE GENOMIC DNA]</scope>
    <source>
        <strain evidence="6">CaD3</strain>
    </source>
</reference>
<dbReference type="InterPro" id="IPR036388">
    <property type="entry name" value="WH-like_DNA-bd_sf"/>
</dbReference>
<evidence type="ECO:0000256" key="4">
    <source>
        <dbReference type="ARBA" id="ARBA00023306"/>
    </source>
</evidence>
<dbReference type="PANTHER" id="PTHR34298:SF2">
    <property type="entry name" value="SEGREGATION AND CONDENSATION PROTEIN B"/>
    <property type="match status" value="1"/>
</dbReference>
<evidence type="ECO:0000313" key="6">
    <source>
        <dbReference type="EMBL" id="ABB27814.1"/>
    </source>
</evidence>
<dbReference type="KEGG" id="cch:Cag_0541"/>
<dbReference type="EMBL" id="CP000108">
    <property type="protein sequence ID" value="ABB27814.1"/>
    <property type="molecule type" value="Genomic_DNA"/>
</dbReference>
<gene>
    <name evidence="6" type="ordered locus">Cag_0541</name>
</gene>
<keyword evidence="2" id="KW-0132">Cell division</keyword>
<dbReference type="NCBIfam" id="TIGR00281">
    <property type="entry name" value="SMC-Scp complex subunit ScpB"/>
    <property type="match status" value="1"/>
</dbReference>
<dbReference type="HOGENOM" id="CLU_045647_5_2_10"/>
<proteinExistence type="predicted"/>
<dbReference type="AlphaFoldDB" id="Q3AT61"/>
<name>Q3AT61_CHLCH</name>
<evidence type="ECO:0000256" key="2">
    <source>
        <dbReference type="ARBA" id="ARBA00022618"/>
    </source>
</evidence>
<dbReference type="InterPro" id="IPR036390">
    <property type="entry name" value="WH_DNA-bd_sf"/>
</dbReference>
<keyword evidence="1" id="KW-0963">Cytoplasm</keyword>
<evidence type="ECO:0000256" key="5">
    <source>
        <dbReference type="SAM" id="MobiDB-lite"/>
    </source>
</evidence>
<dbReference type="Pfam" id="PF04079">
    <property type="entry name" value="SMC_ScpB"/>
    <property type="match status" value="1"/>
</dbReference>
<dbReference type="eggNOG" id="COG1386">
    <property type="taxonomic scope" value="Bacteria"/>
</dbReference>
<keyword evidence="4" id="KW-0131">Cell cycle</keyword>